<dbReference type="Proteomes" id="UP001321473">
    <property type="component" value="Unassembled WGS sequence"/>
</dbReference>
<comment type="caution">
    <text evidence="2">The sequence shown here is derived from an EMBL/GenBank/DDBJ whole genome shotgun (WGS) entry which is preliminary data.</text>
</comment>
<proteinExistence type="predicted"/>
<feature type="region of interest" description="Disordered" evidence="1">
    <location>
        <begin position="340"/>
        <end position="359"/>
    </location>
</feature>
<evidence type="ECO:0000256" key="1">
    <source>
        <dbReference type="SAM" id="MobiDB-lite"/>
    </source>
</evidence>
<gene>
    <name evidence="2" type="ORF">V5799_030052</name>
</gene>
<evidence type="ECO:0000313" key="3">
    <source>
        <dbReference type="Proteomes" id="UP001321473"/>
    </source>
</evidence>
<organism evidence="2 3">
    <name type="scientific">Amblyomma americanum</name>
    <name type="common">Lone star tick</name>
    <dbReference type="NCBI Taxonomy" id="6943"/>
    <lineage>
        <taxon>Eukaryota</taxon>
        <taxon>Metazoa</taxon>
        <taxon>Ecdysozoa</taxon>
        <taxon>Arthropoda</taxon>
        <taxon>Chelicerata</taxon>
        <taxon>Arachnida</taxon>
        <taxon>Acari</taxon>
        <taxon>Parasitiformes</taxon>
        <taxon>Ixodida</taxon>
        <taxon>Ixodoidea</taxon>
        <taxon>Ixodidae</taxon>
        <taxon>Amblyomminae</taxon>
        <taxon>Amblyomma</taxon>
    </lineage>
</organism>
<sequence length="452" mass="49951">MTEPFHTLAMTSGLRLEMKALVAFIGTALVHIARCHASSADVEAKSGEGACDEPLFTAGLQECDTKFDLSAAFASKAGVQMACSAVGEYKACLSILMGATGCGSRKFLSRQLRPAQTYLEQEQLCAGNMSALPQHAPPIKGNRASADTCMKDVVWNTQFLCAQKFHKELEKNQDDERGTENDQICRSVRRYYRCLNTVLGDEACRNDPEFMQHAEYFPTVLTHKYRELCPAELGLKTQRARVKVLRAIGVVGQSTEKSCEQDKLTKEFFACGLLFNVIVSRNPPKEKLCTAYKNLEHCTQQLQCSSPSDFNTHSMRVMDTLLTPYDKYCRGFVPTGSNQTVPPWTGTGPSPGPSPGPGTTVPQCNEDLYLEQYFDCGLTYLFNLPGANVSDHKESTRLVCELARNHKGCVENIKVITNCPHGIGIHANLDYFDKELRENPNAQCTSGLLRGK</sequence>
<accession>A0AAQ4EPY7</accession>
<name>A0AAQ4EPY7_AMBAM</name>
<dbReference type="EMBL" id="JARKHS020012768">
    <property type="protein sequence ID" value="KAK8776603.1"/>
    <property type="molecule type" value="Genomic_DNA"/>
</dbReference>
<dbReference type="AlphaFoldDB" id="A0AAQ4EPY7"/>
<reference evidence="2 3" key="1">
    <citation type="journal article" date="2023" name="Arcadia Sci">
        <title>De novo assembly of a long-read Amblyomma americanum tick genome.</title>
        <authorList>
            <person name="Chou S."/>
            <person name="Poskanzer K.E."/>
            <person name="Rollins M."/>
            <person name="Thuy-Boun P.S."/>
        </authorList>
    </citation>
    <scope>NUCLEOTIDE SEQUENCE [LARGE SCALE GENOMIC DNA]</scope>
    <source>
        <strain evidence="2">F_SG_1</strain>
        <tissue evidence="2">Salivary glands</tissue>
    </source>
</reference>
<keyword evidence="3" id="KW-1185">Reference proteome</keyword>
<evidence type="ECO:0000313" key="2">
    <source>
        <dbReference type="EMBL" id="KAK8776603.1"/>
    </source>
</evidence>
<feature type="non-terminal residue" evidence="2">
    <location>
        <position position="452"/>
    </location>
</feature>
<protein>
    <submittedName>
        <fullName evidence="2">Uncharacterized protein</fullName>
    </submittedName>
</protein>